<comment type="caution">
    <text evidence="1">The sequence shown here is derived from an EMBL/GenBank/DDBJ whole genome shotgun (WGS) entry which is preliminary data.</text>
</comment>
<name>A0ABV8LQW4_9ACTN</name>
<proteinExistence type="predicted"/>
<protein>
    <recommendedName>
        <fullName evidence="3">PAS domain-containing protein</fullName>
    </recommendedName>
</protein>
<keyword evidence="2" id="KW-1185">Reference proteome</keyword>
<evidence type="ECO:0008006" key="3">
    <source>
        <dbReference type="Google" id="ProtNLM"/>
    </source>
</evidence>
<dbReference type="Proteomes" id="UP001595816">
    <property type="component" value="Unassembled WGS sequence"/>
</dbReference>
<accession>A0ABV8LQW4</accession>
<reference evidence="2" key="1">
    <citation type="journal article" date="2019" name="Int. J. Syst. Evol. Microbiol.">
        <title>The Global Catalogue of Microorganisms (GCM) 10K type strain sequencing project: providing services to taxonomists for standard genome sequencing and annotation.</title>
        <authorList>
            <consortium name="The Broad Institute Genomics Platform"/>
            <consortium name="The Broad Institute Genome Sequencing Center for Infectious Disease"/>
            <person name="Wu L."/>
            <person name="Ma J."/>
        </authorList>
    </citation>
    <scope>NUCLEOTIDE SEQUENCE [LARGE SCALE GENOMIC DNA]</scope>
    <source>
        <strain evidence="2">CGMCC 4.7289</strain>
    </source>
</reference>
<evidence type="ECO:0000313" key="2">
    <source>
        <dbReference type="Proteomes" id="UP001595816"/>
    </source>
</evidence>
<gene>
    <name evidence="1" type="ORF">ACFOZ4_19190</name>
</gene>
<dbReference type="EMBL" id="JBHSAY010000009">
    <property type="protein sequence ID" value="MFC4132738.1"/>
    <property type="molecule type" value="Genomic_DNA"/>
</dbReference>
<sequence>MGLLDRLVGAPRDRFAAKAVRIARRVPGVTRVRYDRAQFAVVVERPARRTPTWIYLANVYAETQGATRAERRRALLMVVRGVTGAPEVPDTWEAVRPRLRPVLRAATFGQAGTPGMQPPISRAALPHLRELIVVDMPDSMAYVSPASVERWGVSVEEIFRAAHENLAALAERTLRGEFEAGALIRMVDSGDGYFTSLLLSPGWLAEITRRAGDKVVAFVPNYTNMVLCPVGSGAIGRLYEIVEQEYGDAVRSLSPVGYVADDYGRVVPYAPAPDEPDHLPARRAEVILAVTEYAAQTAWLGSQYANAGIEVFVSGLLADVRPESPAITVATWSDGIAQLLPRAHYVLFQRADEPGPLVPWDVVVDRVGLEPEPLLAPVRFRVDGWPPAEVMDELRAHSIG</sequence>
<dbReference type="RefSeq" id="WP_253752709.1">
    <property type="nucleotide sequence ID" value="NZ_JAMZDZ010000001.1"/>
</dbReference>
<organism evidence="1 2">
    <name type="scientific">Hamadaea flava</name>
    <dbReference type="NCBI Taxonomy" id="1742688"/>
    <lineage>
        <taxon>Bacteria</taxon>
        <taxon>Bacillati</taxon>
        <taxon>Actinomycetota</taxon>
        <taxon>Actinomycetes</taxon>
        <taxon>Micromonosporales</taxon>
        <taxon>Micromonosporaceae</taxon>
        <taxon>Hamadaea</taxon>
    </lineage>
</organism>
<evidence type="ECO:0000313" key="1">
    <source>
        <dbReference type="EMBL" id="MFC4132738.1"/>
    </source>
</evidence>